<protein>
    <submittedName>
        <fullName evidence="4">Glycosyl hydrolase 115 family protein</fullName>
    </submittedName>
</protein>
<dbReference type="PANTHER" id="PTHR37842">
    <property type="match status" value="1"/>
</dbReference>
<dbReference type="Gene3D" id="3.30.379.10">
    <property type="entry name" value="Chitobiase/beta-hexosaminidase domain 2-like"/>
    <property type="match status" value="1"/>
</dbReference>
<feature type="domain" description="Gylcosyl hydrolase 115 C-terminal" evidence="3">
    <location>
        <begin position="675"/>
        <end position="792"/>
    </location>
</feature>
<dbReference type="Gene3D" id="2.60.120.1620">
    <property type="match status" value="1"/>
</dbReference>
<dbReference type="Pfam" id="PF17829">
    <property type="entry name" value="GH115_C"/>
    <property type="match status" value="1"/>
</dbReference>
<dbReference type="GO" id="GO:0016787">
    <property type="term" value="F:hydrolase activity"/>
    <property type="evidence" value="ECO:0007669"/>
    <property type="project" value="UniProtKB-KW"/>
</dbReference>
<keyword evidence="2" id="KW-0732">Signal</keyword>
<dbReference type="InterPro" id="IPR031924">
    <property type="entry name" value="GH115"/>
</dbReference>
<gene>
    <name evidence="4" type="ORF">IAD06_05285</name>
</gene>
<dbReference type="InterPro" id="IPR029018">
    <property type="entry name" value="Hex-like_dom2"/>
</dbReference>
<evidence type="ECO:0000259" key="3">
    <source>
        <dbReference type="Pfam" id="PF17829"/>
    </source>
</evidence>
<dbReference type="AlphaFoldDB" id="A0A9D1KEG4"/>
<comment type="caution">
    <text evidence="4">The sequence shown here is derived from an EMBL/GenBank/DDBJ whole genome shotgun (WGS) entry which is preliminary data.</text>
</comment>
<dbReference type="InterPro" id="IPR042301">
    <property type="entry name" value="GH115_sf"/>
</dbReference>
<reference evidence="4" key="1">
    <citation type="submission" date="2020-10" db="EMBL/GenBank/DDBJ databases">
        <authorList>
            <person name="Gilroy R."/>
        </authorList>
    </citation>
    <scope>NUCLEOTIDE SEQUENCE</scope>
    <source>
        <strain evidence="4">21143</strain>
    </source>
</reference>
<feature type="chain" id="PRO_5039379833" evidence="2">
    <location>
        <begin position="21"/>
        <end position="799"/>
    </location>
</feature>
<reference evidence="4" key="2">
    <citation type="journal article" date="2021" name="PeerJ">
        <title>Extensive microbial diversity within the chicken gut microbiome revealed by metagenomics and culture.</title>
        <authorList>
            <person name="Gilroy R."/>
            <person name="Ravi A."/>
            <person name="Getino M."/>
            <person name="Pursley I."/>
            <person name="Horton D.L."/>
            <person name="Alikhan N.F."/>
            <person name="Baker D."/>
            <person name="Gharbi K."/>
            <person name="Hall N."/>
            <person name="Watson M."/>
            <person name="Adriaenssens E.M."/>
            <person name="Foster-Nyarko E."/>
            <person name="Jarju S."/>
            <person name="Secka A."/>
            <person name="Antonio M."/>
            <person name="Oren A."/>
            <person name="Chaudhuri R.R."/>
            <person name="La Ragione R."/>
            <person name="Hildebrand F."/>
            <person name="Pallen M.J."/>
        </authorList>
    </citation>
    <scope>NUCLEOTIDE SEQUENCE</scope>
    <source>
        <strain evidence="4">21143</strain>
    </source>
</reference>
<dbReference type="Gene3D" id="1.20.58.2150">
    <property type="match status" value="1"/>
</dbReference>
<dbReference type="Pfam" id="PF15979">
    <property type="entry name" value="Glyco_hydro_115"/>
    <property type="match status" value="1"/>
</dbReference>
<evidence type="ECO:0000313" key="5">
    <source>
        <dbReference type="Proteomes" id="UP000886722"/>
    </source>
</evidence>
<dbReference type="EMBL" id="DVKT01000039">
    <property type="protein sequence ID" value="HIT39432.1"/>
    <property type="molecule type" value="Genomic_DNA"/>
</dbReference>
<dbReference type="Gene3D" id="3.20.20.520">
    <property type="entry name" value="Glycosyl hydrolase family 115"/>
    <property type="match status" value="1"/>
</dbReference>
<accession>A0A9D1KEG4</accession>
<evidence type="ECO:0000256" key="1">
    <source>
        <dbReference type="ARBA" id="ARBA00022801"/>
    </source>
</evidence>
<evidence type="ECO:0000313" key="4">
    <source>
        <dbReference type="EMBL" id="HIT39432.1"/>
    </source>
</evidence>
<dbReference type="InterPro" id="IPR041437">
    <property type="entry name" value="GH115_C"/>
</dbReference>
<dbReference type="SUPFAM" id="SSF55545">
    <property type="entry name" value="beta-N-acetylhexosaminidase-like domain"/>
    <property type="match status" value="1"/>
</dbReference>
<proteinExistence type="predicted"/>
<feature type="signal peptide" evidence="2">
    <location>
        <begin position="1"/>
        <end position="20"/>
    </location>
</feature>
<dbReference type="Proteomes" id="UP000886722">
    <property type="component" value="Unassembled WGS sequence"/>
</dbReference>
<sequence length="799" mass="92620">MKTFCLSSLLLIFAIGTSKADTFTFVPDDRPLTIYVDEEPPSVVQCALTMFCDDYKYVFGDSPQRVNRDKADIIVECSENGEWEHFDISVSRQGRLHVKGSDPRGTAYGILELSRLIGISPWVWWADVPPQKLSSYTLPAGYHNSQQPSVQYRGIFINDEDYGLNPWSWKTHEPESDKGEIGPRTYERIFQLLLRLRANMLMPAMHDCSVPFYMVEGNKEMAEKYQIVMATSHCEPLMRNNVGEWDDSRRGRYNYISNRDSVLAYWRERLEEVGKSENIYTIGMRGKHDGKMEGCKNTAEMAQIMPRVIEDQRSLLSLYVDSPANQVPQIFVPYKELLDVYNKGIDLPDDVTLMWCDDNYGHITRLSNKEERQRKGGAGIYYHISYWGRPHSYLWLCTTAPAQIYYEMRRAWDYGARKIWALNVGDIKPAEYDIEFFMDMAWNIDAIRPDNIYRHLHDFMSRTFTPQSAQELTDIMNEYYYLANIRRPEFMGWSREEEYSKIKGGKTPVTDTEFSPEEIEQRITAYQNLEKRVKSIKKQIPKELHDSFFQLVEYPVSGAANMNYKWLYAQKARHASTYAEALHYETASINAYNAIAALDRHYNFDMNKGKWNGIISMKNNRLVFEKFELPENFSPLPPTKYAGKEKYISCDAADHNGKTPRGAYSIEGLGYSRRAIVLPAGKALSYQFETREKGEATIWVSLLPTHPVNGDDLRYEISVDGETPQIVSFKTTGRSEQWKINVLRNLVLTSTRHILRDTHTHTIRLKALDEGVVIDQLMLDFEPEKPFYRIPPKQTEISQ</sequence>
<organism evidence="4 5">
    <name type="scientific">Candidatus Caccoplasma intestinavium</name>
    <dbReference type="NCBI Taxonomy" id="2840716"/>
    <lineage>
        <taxon>Bacteria</taxon>
        <taxon>Pseudomonadati</taxon>
        <taxon>Bacteroidota</taxon>
        <taxon>Bacteroidia</taxon>
        <taxon>Bacteroidales</taxon>
        <taxon>Bacteroidaceae</taxon>
        <taxon>Bacteroidaceae incertae sedis</taxon>
        <taxon>Candidatus Caccoplasma</taxon>
    </lineage>
</organism>
<keyword evidence="1 4" id="KW-0378">Hydrolase</keyword>
<name>A0A9D1KEG4_9BACT</name>
<dbReference type="GO" id="GO:0005975">
    <property type="term" value="P:carbohydrate metabolic process"/>
    <property type="evidence" value="ECO:0007669"/>
    <property type="project" value="UniProtKB-ARBA"/>
</dbReference>
<evidence type="ECO:0000256" key="2">
    <source>
        <dbReference type="SAM" id="SignalP"/>
    </source>
</evidence>
<dbReference type="PANTHER" id="PTHR37842:SF2">
    <property type="entry name" value="GYLCOSYL HYDROLASE 115 C-TERMINAL DOMAIN-CONTAINING PROTEIN"/>
    <property type="match status" value="1"/>
</dbReference>